<keyword evidence="1" id="KW-1133">Transmembrane helix</keyword>
<feature type="transmembrane region" description="Helical" evidence="1">
    <location>
        <begin position="138"/>
        <end position="159"/>
    </location>
</feature>
<evidence type="ECO:0000313" key="5">
    <source>
        <dbReference type="EMBL" id="CAB4989560.1"/>
    </source>
</evidence>
<feature type="transmembrane region" description="Helical" evidence="1">
    <location>
        <begin position="212"/>
        <end position="233"/>
    </location>
</feature>
<evidence type="ECO:0000313" key="4">
    <source>
        <dbReference type="EMBL" id="CAB4857587.1"/>
    </source>
</evidence>
<dbReference type="EMBL" id="CAFBOR010000112">
    <property type="protein sequence ID" value="CAB4989560.1"/>
    <property type="molecule type" value="Genomic_DNA"/>
</dbReference>
<evidence type="ECO:0000256" key="1">
    <source>
        <dbReference type="SAM" id="Phobius"/>
    </source>
</evidence>
<organism evidence="4">
    <name type="scientific">freshwater metagenome</name>
    <dbReference type="NCBI Taxonomy" id="449393"/>
    <lineage>
        <taxon>unclassified sequences</taxon>
        <taxon>metagenomes</taxon>
        <taxon>ecological metagenomes</taxon>
    </lineage>
</organism>
<accession>A0A6J7CH41</accession>
<evidence type="ECO:0000313" key="3">
    <source>
        <dbReference type="EMBL" id="CAB4795819.1"/>
    </source>
</evidence>
<dbReference type="EMBL" id="CAFAAH010000091">
    <property type="protein sequence ID" value="CAB4795819.1"/>
    <property type="molecule type" value="Genomic_DNA"/>
</dbReference>
<reference evidence="4" key="1">
    <citation type="submission" date="2020-05" db="EMBL/GenBank/DDBJ databases">
        <authorList>
            <person name="Chiriac C."/>
            <person name="Salcher M."/>
            <person name="Ghai R."/>
            <person name="Kavagutti S V."/>
        </authorList>
    </citation>
    <scope>NUCLEOTIDE SEQUENCE</scope>
</reference>
<sequence length="237" mass="25643">MNESVIPVPPSSSEASGLQEHRRHPVSILVFGSVIVVVQIFDFILGNRVSNIVNAAASGSERLIQILSLGGDALFLVVLAFGVGHAAHHHSRLAKGDEKGFPPSLLVAYLCVATLNVLQNMAILVITPTLQNASQTGLIIDLGLLFASNMLIFSLWYMLADAYLTGGAFDFPPDALRPDDPPRWVDYLSLSFNTQSTFGPTLEGVRRRPVKVLMMFQTSLSLVVLVVLIARIIKAPV</sequence>
<proteinExistence type="predicted"/>
<dbReference type="EMBL" id="CAEZZU010000022">
    <property type="protein sequence ID" value="CAB4771233.1"/>
    <property type="molecule type" value="Genomic_DNA"/>
</dbReference>
<feature type="transmembrane region" description="Helical" evidence="1">
    <location>
        <begin position="26"/>
        <end position="45"/>
    </location>
</feature>
<evidence type="ECO:0000313" key="2">
    <source>
        <dbReference type="EMBL" id="CAB4771233.1"/>
    </source>
</evidence>
<gene>
    <name evidence="2" type="ORF">UFOPK2925_00280</name>
    <name evidence="3" type="ORF">UFOPK2996_00780</name>
    <name evidence="4" type="ORF">UFOPK3317_00235</name>
    <name evidence="5" type="ORF">UFOPK3974_00856</name>
</gene>
<feature type="transmembrane region" description="Helical" evidence="1">
    <location>
        <begin position="106"/>
        <end position="126"/>
    </location>
</feature>
<keyword evidence="1" id="KW-0472">Membrane</keyword>
<dbReference type="AlphaFoldDB" id="A0A6J7CH41"/>
<feature type="transmembrane region" description="Helical" evidence="1">
    <location>
        <begin position="66"/>
        <end position="86"/>
    </location>
</feature>
<keyword evidence="1" id="KW-0812">Transmembrane</keyword>
<name>A0A6J7CH41_9ZZZZ</name>
<protein>
    <submittedName>
        <fullName evidence="4">Unannotated protein</fullName>
    </submittedName>
</protein>
<dbReference type="EMBL" id="CAFBLK010000025">
    <property type="protein sequence ID" value="CAB4857587.1"/>
    <property type="molecule type" value="Genomic_DNA"/>
</dbReference>